<dbReference type="EMBL" id="RZTZ01000024">
    <property type="protein sequence ID" value="RVT56613.1"/>
    <property type="molecule type" value="Genomic_DNA"/>
</dbReference>
<proteinExistence type="predicted"/>
<dbReference type="Gene3D" id="3.40.630.30">
    <property type="match status" value="1"/>
</dbReference>
<feature type="domain" description="N-acetyltransferase" evidence="1">
    <location>
        <begin position="4"/>
        <end position="179"/>
    </location>
</feature>
<organism evidence="2 3">
    <name type="scientific">Niallia taxi</name>
    <dbReference type="NCBI Taxonomy" id="2499688"/>
    <lineage>
        <taxon>Bacteria</taxon>
        <taxon>Bacillati</taxon>
        <taxon>Bacillota</taxon>
        <taxon>Bacilli</taxon>
        <taxon>Bacillales</taxon>
        <taxon>Bacillaceae</taxon>
        <taxon>Niallia</taxon>
    </lineage>
</organism>
<dbReference type="PROSITE" id="PS51186">
    <property type="entry name" value="GNAT"/>
    <property type="match status" value="1"/>
</dbReference>
<keyword evidence="2" id="KW-0808">Transferase</keyword>
<dbReference type="Pfam" id="PF00583">
    <property type="entry name" value="Acetyltransf_1"/>
    <property type="match status" value="1"/>
</dbReference>
<gene>
    <name evidence="2" type="ORF">EM808_26900</name>
</gene>
<dbReference type="RefSeq" id="WP_127742684.1">
    <property type="nucleotide sequence ID" value="NZ_JAMAVA010000002.1"/>
</dbReference>
<dbReference type="GO" id="GO:0016747">
    <property type="term" value="F:acyltransferase activity, transferring groups other than amino-acyl groups"/>
    <property type="evidence" value="ECO:0007669"/>
    <property type="project" value="InterPro"/>
</dbReference>
<evidence type="ECO:0000313" key="3">
    <source>
        <dbReference type="Proteomes" id="UP000288024"/>
    </source>
</evidence>
<evidence type="ECO:0000313" key="2">
    <source>
        <dbReference type="EMBL" id="RVT56613.1"/>
    </source>
</evidence>
<sequence length="181" mass="20566">MLSVEIRRPQISDKEELFAFFDLVLKDTFIINGLVELTEDYEQECKEKREHLSADFASGGVERHFLIAVDKQSGNLLGCIAYGPASSLIVMETNGALAGYMEIGTAFVHPNYQNKGIGTMLLNAIIRTLEIREIHHYCLDSGYAIAQKIWTKKLGEPDYLLKDYWGDGAHHMIWKRSIERV</sequence>
<protein>
    <submittedName>
        <fullName evidence="2">N-acetyltransferase</fullName>
    </submittedName>
</protein>
<dbReference type="CDD" id="cd04301">
    <property type="entry name" value="NAT_SF"/>
    <property type="match status" value="1"/>
</dbReference>
<dbReference type="InterPro" id="IPR000182">
    <property type="entry name" value="GNAT_dom"/>
</dbReference>
<dbReference type="AlphaFoldDB" id="A0A437K3A6"/>
<dbReference type="Proteomes" id="UP000288024">
    <property type="component" value="Unassembled WGS sequence"/>
</dbReference>
<accession>A0A437K3A6</accession>
<name>A0A437K3A6_9BACI</name>
<evidence type="ECO:0000259" key="1">
    <source>
        <dbReference type="PROSITE" id="PS51186"/>
    </source>
</evidence>
<reference evidence="2 3" key="1">
    <citation type="submission" date="2019-01" db="EMBL/GenBank/DDBJ databases">
        <title>Bacillus sp. M5HDSG1-1, whole genome shotgun sequence.</title>
        <authorList>
            <person name="Tuo L."/>
        </authorList>
    </citation>
    <scope>NUCLEOTIDE SEQUENCE [LARGE SCALE GENOMIC DNA]</scope>
    <source>
        <strain evidence="2 3">M5HDSG1-1</strain>
    </source>
</reference>
<comment type="caution">
    <text evidence="2">The sequence shown here is derived from an EMBL/GenBank/DDBJ whole genome shotgun (WGS) entry which is preliminary data.</text>
</comment>
<dbReference type="SUPFAM" id="SSF55729">
    <property type="entry name" value="Acyl-CoA N-acyltransferases (Nat)"/>
    <property type="match status" value="1"/>
</dbReference>
<dbReference type="InterPro" id="IPR016181">
    <property type="entry name" value="Acyl_CoA_acyltransferase"/>
</dbReference>
<keyword evidence="3" id="KW-1185">Reference proteome</keyword>